<accession>A0A9P5PM06</accession>
<proteinExistence type="predicted"/>
<dbReference type="InterPro" id="IPR014710">
    <property type="entry name" value="RmlC-like_jellyroll"/>
</dbReference>
<dbReference type="AlphaFoldDB" id="A0A9P5PM06"/>
<organism evidence="1 2">
    <name type="scientific">Rhodocollybia butyracea</name>
    <dbReference type="NCBI Taxonomy" id="206335"/>
    <lineage>
        <taxon>Eukaryota</taxon>
        <taxon>Fungi</taxon>
        <taxon>Dikarya</taxon>
        <taxon>Basidiomycota</taxon>
        <taxon>Agaricomycotina</taxon>
        <taxon>Agaricomycetes</taxon>
        <taxon>Agaricomycetidae</taxon>
        <taxon>Agaricales</taxon>
        <taxon>Marasmiineae</taxon>
        <taxon>Omphalotaceae</taxon>
        <taxon>Rhodocollybia</taxon>
    </lineage>
</organism>
<gene>
    <name evidence="1" type="ORF">BDP27DRAFT_1549098</name>
</gene>
<dbReference type="Gene3D" id="2.60.120.10">
    <property type="entry name" value="Jelly Rolls"/>
    <property type="match status" value="1"/>
</dbReference>
<protein>
    <submittedName>
        <fullName evidence="1">Uncharacterized protein</fullName>
    </submittedName>
</protein>
<reference evidence="1" key="1">
    <citation type="submission" date="2020-11" db="EMBL/GenBank/DDBJ databases">
        <authorList>
            <consortium name="DOE Joint Genome Institute"/>
            <person name="Ahrendt S."/>
            <person name="Riley R."/>
            <person name="Andreopoulos W."/>
            <person name="Labutti K."/>
            <person name="Pangilinan J."/>
            <person name="Ruiz-Duenas F.J."/>
            <person name="Barrasa J.M."/>
            <person name="Sanchez-Garcia M."/>
            <person name="Camarero S."/>
            <person name="Miyauchi S."/>
            <person name="Serrano A."/>
            <person name="Linde D."/>
            <person name="Babiker R."/>
            <person name="Drula E."/>
            <person name="Ayuso-Fernandez I."/>
            <person name="Pacheco R."/>
            <person name="Padilla G."/>
            <person name="Ferreira P."/>
            <person name="Barriuso J."/>
            <person name="Kellner H."/>
            <person name="Castanera R."/>
            <person name="Alfaro M."/>
            <person name="Ramirez L."/>
            <person name="Pisabarro A.G."/>
            <person name="Kuo A."/>
            <person name="Tritt A."/>
            <person name="Lipzen A."/>
            <person name="He G."/>
            <person name="Yan M."/>
            <person name="Ng V."/>
            <person name="Cullen D."/>
            <person name="Martin F."/>
            <person name="Rosso M.-N."/>
            <person name="Henrissat B."/>
            <person name="Hibbett D."/>
            <person name="Martinez A.T."/>
            <person name="Grigoriev I.V."/>
        </authorList>
    </citation>
    <scope>NUCLEOTIDE SEQUENCE</scope>
    <source>
        <strain evidence="1">AH 40177</strain>
    </source>
</reference>
<evidence type="ECO:0000313" key="2">
    <source>
        <dbReference type="Proteomes" id="UP000772434"/>
    </source>
</evidence>
<dbReference type="Proteomes" id="UP000772434">
    <property type="component" value="Unassembled WGS sequence"/>
</dbReference>
<keyword evidence="2" id="KW-1185">Reference proteome</keyword>
<evidence type="ECO:0000313" key="1">
    <source>
        <dbReference type="EMBL" id="KAF9065756.1"/>
    </source>
</evidence>
<dbReference type="EMBL" id="JADNRY010000098">
    <property type="protein sequence ID" value="KAF9065756.1"/>
    <property type="molecule type" value="Genomic_DNA"/>
</dbReference>
<sequence>MASIRAYYLPTNSTSPIDASHPVSVKHLNALGWKLLSVGDNYNEIEQASRKLAQELGFPVTQEGCMVPFHYDLAKNSPTVDPEMVALLTKLVEVDDSNICLANEALVVVTSGSRYLDVEDVTTAGWIRIHFVTGMLVCVPTGAKYRLALDERNRKATGIAFFKETVSNTGSPVKEILITTQLVKLILLRSLGRSEYPNALYTELNVPLPSELSSFSIVTYMKFESRFWFKE</sequence>
<name>A0A9P5PM06_9AGAR</name>
<comment type="caution">
    <text evidence="1">The sequence shown here is derived from an EMBL/GenBank/DDBJ whole genome shotgun (WGS) entry which is preliminary data.</text>
</comment>